<evidence type="ECO:0000313" key="4">
    <source>
        <dbReference type="Proteomes" id="UP001072034"/>
    </source>
</evidence>
<feature type="region of interest" description="Disordered" evidence="1">
    <location>
        <begin position="396"/>
        <end position="418"/>
    </location>
</feature>
<feature type="transmembrane region" description="Helical" evidence="2">
    <location>
        <begin position="61"/>
        <end position="82"/>
    </location>
</feature>
<comment type="caution">
    <text evidence="3">The sequence shown here is derived from an EMBL/GenBank/DDBJ whole genome shotgun (WGS) entry which is preliminary data.</text>
</comment>
<dbReference type="EMBL" id="JAPTMY010000021">
    <property type="protein sequence ID" value="MCZ0858398.1"/>
    <property type="molecule type" value="Genomic_DNA"/>
</dbReference>
<reference evidence="3" key="1">
    <citation type="submission" date="2022-10" db="EMBL/GenBank/DDBJ databases">
        <title>Genome sequence of Actinomyces israelii ATCC 10048.</title>
        <authorList>
            <person name="Watt R.M."/>
            <person name="Tong W.M."/>
        </authorList>
    </citation>
    <scope>NUCLEOTIDE SEQUENCE</scope>
    <source>
        <strain evidence="3">ATCC 10048</strain>
    </source>
</reference>
<feature type="compositionally biased region" description="Pro residues" evidence="1">
    <location>
        <begin position="1"/>
        <end position="22"/>
    </location>
</feature>
<dbReference type="RefSeq" id="WP_268917795.1">
    <property type="nucleotide sequence ID" value="NZ_JAPTMY010000021.1"/>
</dbReference>
<dbReference type="Proteomes" id="UP001072034">
    <property type="component" value="Unassembled WGS sequence"/>
</dbReference>
<proteinExistence type="predicted"/>
<feature type="region of interest" description="Disordered" evidence="1">
    <location>
        <begin position="195"/>
        <end position="256"/>
    </location>
</feature>
<feature type="compositionally biased region" description="Pro residues" evidence="1">
    <location>
        <begin position="217"/>
        <end position="228"/>
    </location>
</feature>
<sequence length="721" mass="72805">MTAEPPPPPPDEPGPPPPPPDGASPSSTAPDLVAAGAQGRPAPPPPSRALRRPRLGRRGRAAVAAVLVLVIVLAGVGAWALARSGDSRTHRRPPAVQATLDLSGLGEHLAPAPIDSGGSVVLASGQMRVLRVVEDGREALVGVDLSSASGYPVWQVPVPDELAGRALSCQYTQEAIDCGDLLSIDPSTGVNTAGPVTVPAAAPASPDATPGAAGGQPPAPDSAFPAPPTASVQLGESASEDTPLAVSPDGSLTAGGKTIRELTFDGPVWAARIDMPRTFAGMTLPMTRRVWVVSDGATMAGLDGSSLLWSGTLPDGVAALNGLGAQDPPRWLVAKGAIVIAHPDAIVAIDPMSGSTVWQADGTVTSWSASGDAIVVVNGSTASLLSFGKGSVPATATALPSSAPTGDTAPAPDLEDMKGSTLEVPDLCKTAGSQDPATGKTMAAFVDGVATGSSAVGAPPTATMTALRPGVFDGSPVAITVLRCYGGGNTVFDVVAAYDSDKTLIGSVDHVVKDDIGESPDLVVKNLRSVGNTLVYTVPGIKVAGDAACHACEGSAEATVTDQWDGDSLEITDVLYRLPSGAVRIPSAQDVQTAYDAIASDDRAVEDELVEPKALNALDQHLGAGQNRSSTARAVQFPTGGRVVGCALAGPSGSPYSTNGSGRASAPGDIICPVTTDDPTMPWLHPRPDGGPGRGAYASWLILRADETGKYQVVDIGRAFA</sequence>
<name>A0ABT4I9H5_9ACTO</name>
<evidence type="ECO:0000256" key="1">
    <source>
        <dbReference type="SAM" id="MobiDB-lite"/>
    </source>
</evidence>
<keyword evidence="4" id="KW-1185">Reference proteome</keyword>
<feature type="compositionally biased region" description="Low complexity" evidence="1">
    <location>
        <begin position="23"/>
        <end position="40"/>
    </location>
</feature>
<feature type="compositionally biased region" description="Low complexity" evidence="1">
    <location>
        <begin position="396"/>
        <end position="405"/>
    </location>
</feature>
<evidence type="ECO:0008006" key="5">
    <source>
        <dbReference type="Google" id="ProtNLM"/>
    </source>
</evidence>
<keyword evidence="2" id="KW-1133">Transmembrane helix</keyword>
<evidence type="ECO:0000313" key="3">
    <source>
        <dbReference type="EMBL" id="MCZ0858398.1"/>
    </source>
</evidence>
<organism evidence="3 4">
    <name type="scientific">Actinomyces israelii</name>
    <dbReference type="NCBI Taxonomy" id="1659"/>
    <lineage>
        <taxon>Bacteria</taxon>
        <taxon>Bacillati</taxon>
        <taxon>Actinomycetota</taxon>
        <taxon>Actinomycetes</taxon>
        <taxon>Actinomycetales</taxon>
        <taxon>Actinomycetaceae</taxon>
        <taxon>Actinomyces</taxon>
    </lineage>
</organism>
<keyword evidence="2" id="KW-0812">Transmembrane</keyword>
<protein>
    <recommendedName>
        <fullName evidence="5">PQQ-binding-like beta-propeller repeat protein</fullName>
    </recommendedName>
</protein>
<keyword evidence="2" id="KW-0472">Membrane</keyword>
<accession>A0ABT4I9H5</accession>
<gene>
    <name evidence="3" type="ORF">OHJ16_10125</name>
</gene>
<feature type="region of interest" description="Disordered" evidence="1">
    <location>
        <begin position="1"/>
        <end position="54"/>
    </location>
</feature>
<evidence type="ECO:0000256" key="2">
    <source>
        <dbReference type="SAM" id="Phobius"/>
    </source>
</evidence>
<feature type="compositionally biased region" description="Low complexity" evidence="1">
    <location>
        <begin position="195"/>
        <end position="211"/>
    </location>
</feature>